<reference evidence="3" key="3">
    <citation type="submission" date="2015-06" db="UniProtKB">
        <authorList>
            <consortium name="EnsemblMetazoa"/>
        </authorList>
    </citation>
    <scope>IDENTIFICATION</scope>
</reference>
<dbReference type="HOGENOM" id="CLU_038092_1_0_1"/>
<keyword evidence="4" id="KW-1185">Reference proteome</keyword>
<evidence type="ECO:0008006" key="5">
    <source>
        <dbReference type="Google" id="ProtNLM"/>
    </source>
</evidence>
<keyword evidence="1" id="KW-1133">Transmembrane helix</keyword>
<sequence>MALTSTGGPFRYCGLLFYVFLVAFGFLVGIMFRVDGMTPLKIIDVREISDVHPPRILTALNDDHIWTTTTSTIDPPNITEANQPPVVSEKPAPNCSAEFMRNFYVHHHRYPEIIHWDDDLTLFRPDSCKLVQADVLQCLAKKDITSIAVYGDSQGWRYGKSIIQYFRNSGLVCEYQEFEKREGKIPDLDYLAKYTPELRSRMVAGAHQCRGCSGFRAKCTSGERAVTIEYISTEEINSEVVTLTADKDITAVTSFEEFLFNIYLKDRFPDLNVFFMPMNHIKRLPLNKFTNDFPKFLSILKNAIPPTSEFFLIPGTAEFDVIAPVRYRGKLFNGFLANDAIRRLNTAMSLILEPELVNQTSKLSSFLDLYEVTGSVLSLADDGVHFKAEWYQVFWRVFLDVYCQIT</sequence>
<reference evidence="4" key="1">
    <citation type="submission" date="2012-12" db="EMBL/GenBank/DDBJ databases">
        <authorList>
            <person name="Hellsten U."/>
            <person name="Grimwood J."/>
            <person name="Chapman J.A."/>
            <person name="Shapiro H."/>
            <person name="Aerts A."/>
            <person name="Otillar R.P."/>
            <person name="Terry A.Y."/>
            <person name="Boore J.L."/>
            <person name="Simakov O."/>
            <person name="Marletaz F."/>
            <person name="Cho S.-J."/>
            <person name="Edsinger-Gonzales E."/>
            <person name="Havlak P."/>
            <person name="Kuo D.-H."/>
            <person name="Larsson T."/>
            <person name="Lv J."/>
            <person name="Arendt D."/>
            <person name="Savage R."/>
            <person name="Osoegawa K."/>
            <person name="de Jong P."/>
            <person name="Lindberg D.R."/>
            <person name="Seaver E.C."/>
            <person name="Weisblat D.A."/>
            <person name="Putnam N.H."/>
            <person name="Grigoriev I.V."/>
            <person name="Rokhsar D.S."/>
        </authorList>
    </citation>
    <scope>NUCLEOTIDE SEQUENCE</scope>
    <source>
        <strain evidence="4">I ESC-2004</strain>
    </source>
</reference>
<proteinExistence type="predicted"/>
<dbReference type="EMBL" id="KB294939">
    <property type="protein sequence ID" value="ELU13884.1"/>
    <property type="molecule type" value="Genomic_DNA"/>
</dbReference>
<dbReference type="EnsemblMetazoa" id="CapteT202528">
    <property type="protein sequence ID" value="CapteP202528"/>
    <property type="gene ID" value="CapteG202528"/>
</dbReference>
<accession>R7V5N6</accession>
<dbReference type="Proteomes" id="UP000014760">
    <property type="component" value="Unassembled WGS sequence"/>
</dbReference>
<dbReference type="OrthoDB" id="6326328at2759"/>
<reference evidence="2 4" key="2">
    <citation type="journal article" date="2013" name="Nature">
        <title>Insights into bilaterian evolution from three spiralian genomes.</title>
        <authorList>
            <person name="Simakov O."/>
            <person name="Marletaz F."/>
            <person name="Cho S.J."/>
            <person name="Edsinger-Gonzales E."/>
            <person name="Havlak P."/>
            <person name="Hellsten U."/>
            <person name="Kuo D.H."/>
            <person name="Larsson T."/>
            <person name="Lv J."/>
            <person name="Arendt D."/>
            <person name="Savage R."/>
            <person name="Osoegawa K."/>
            <person name="de Jong P."/>
            <person name="Grimwood J."/>
            <person name="Chapman J.A."/>
            <person name="Shapiro H."/>
            <person name="Aerts A."/>
            <person name="Otillar R.P."/>
            <person name="Terry A.Y."/>
            <person name="Boore J.L."/>
            <person name="Grigoriev I.V."/>
            <person name="Lindberg D.R."/>
            <person name="Seaver E.C."/>
            <person name="Weisblat D.A."/>
            <person name="Putnam N.H."/>
            <person name="Rokhsar D.S."/>
        </authorList>
    </citation>
    <scope>NUCLEOTIDE SEQUENCE</scope>
    <source>
        <strain evidence="2 4">I ESC-2004</strain>
    </source>
</reference>
<gene>
    <name evidence="2" type="ORF">CAPTEDRAFT_202528</name>
</gene>
<dbReference type="EMBL" id="AMQN01005012">
    <property type="status" value="NOT_ANNOTATED_CDS"/>
    <property type="molecule type" value="Genomic_DNA"/>
</dbReference>
<evidence type="ECO:0000256" key="1">
    <source>
        <dbReference type="SAM" id="Phobius"/>
    </source>
</evidence>
<feature type="transmembrane region" description="Helical" evidence="1">
    <location>
        <begin position="12"/>
        <end position="32"/>
    </location>
</feature>
<evidence type="ECO:0000313" key="4">
    <source>
        <dbReference type="Proteomes" id="UP000014760"/>
    </source>
</evidence>
<name>R7V5N6_CAPTE</name>
<dbReference type="AlphaFoldDB" id="R7V5N6"/>
<keyword evidence="1" id="KW-0472">Membrane</keyword>
<organism evidence="2">
    <name type="scientific">Capitella teleta</name>
    <name type="common">Polychaete worm</name>
    <dbReference type="NCBI Taxonomy" id="283909"/>
    <lineage>
        <taxon>Eukaryota</taxon>
        <taxon>Metazoa</taxon>
        <taxon>Spiralia</taxon>
        <taxon>Lophotrochozoa</taxon>
        <taxon>Annelida</taxon>
        <taxon>Polychaeta</taxon>
        <taxon>Sedentaria</taxon>
        <taxon>Scolecida</taxon>
        <taxon>Capitellidae</taxon>
        <taxon>Capitella</taxon>
    </lineage>
</organism>
<keyword evidence="1" id="KW-0812">Transmembrane</keyword>
<protein>
    <recommendedName>
        <fullName evidence="5">SGNH domain-containing protein</fullName>
    </recommendedName>
</protein>
<evidence type="ECO:0000313" key="3">
    <source>
        <dbReference type="EnsemblMetazoa" id="CapteP202528"/>
    </source>
</evidence>
<evidence type="ECO:0000313" key="2">
    <source>
        <dbReference type="EMBL" id="ELU13884.1"/>
    </source>
</evidence>